<dbReference type="SUPFAM" id="SSF52540">
    <property type="entry name" value="P-loop containing nucleoside triphosphate hydrolases"/>
    <property type="match status" value="1"/>
</dbReference>
<dbReference type="RefSeq" id="WP_184949799.1">
    <property type="nucleotide sequence ID" value="NZ_BOMC01000010.1"/>
</dbReference>
<dbReference type="AlphaFoldDB" id="A0A7W7CLW2"/>
<accession>A0A7W7CLW2</accession>
<keyword evidence="2" id="KW-1185">Reference proteome</keyword>
<gene>
    <name evidence="1" type="ORF">BKA14_001050</name>
</gene>
<dbReference type="Pfam" id="PF13671">
    <property type="entry name" value="AAA_33"/>
    <property type="match status" value="1"/>
</dbReference>
<dbReference type="EMBL" id="JACHMF010000001">
    <property type="protein sequence ID" value="MBB4690902.1"/>
    <property type="molecule type" value="Genomic_DNA"/>
</dbReference>
<name>A0A7W7CLW2_9ACTN</name>
<dbReference type="Gene3D" id="3.40.50.300">
    <property type="entry name" value="P-loop containing nucleotide triphosphate hydrolases"/>
    <property type="match status" value="1"/>
</dbReference>
<reference evidence="1 2" key="1">
    <citation type="submission" date="2020-08" db="EMBL/GenBank/DDBJ databases">
        <title>Sequencing the genomes of 1000 actinobacteria strains.</title>
        <authorList>
            <person name="Klenk H.-P."/>
        </authorList>
    </citation>
    <scope>NUCLEOTIDE SEQUENCE [LARGE SCALE GENOMIC DNA]</scope>
    <source>
        <strain evidence="1 2">DSM 45518</strain>
    </source>
</reference>
<keyword evidence="1" id="KW-0418">Kinase</keyword>
<organism evidence="1 2">
    <name type="scientific">Paractinoplanes abujensis</name>
    <dbReference type="NCBI Taxonomy" id="882441"/>
    <lineage>
        <taxon>Bacteria</taxon>
        <taxon>Bacillati</taxon>
        <taxon>Actinomycetota</taxon>
        <taxon>Actinomycetes</taxon>
        <taxon>Micromonosporales</taxon>
        <taxon>Micromonosporaceae</taxon>
        <taxon>Paractinoplanes</taxon>
    </lineage>
</organism>
<dbReference type="InterPro" id="IPR027417">
    <property type="entry name" value="P-loop_NTPase"/>
</dbReference>
<sequence>MRRTLIVTRGLPASGKTTEALSWVAEDPEHRARVGSDEIAAMLHPHVLASDGVAYSSRYAEREQLVVNAAIEALLRSGIDVVCDDPFLLPHYLDAVREVAERCDAELVVWDFTAVDVEDCIARDRLRGLSGGRAIGEQKIRVQHQLFRAYQQLAAVDAHATEDG</sequence>
<comment type="caution">
    <text evidence="1">The sequence shown here is derived from an EMBL/GenBank/DDBJ whole genome shotgun (WGS) entry which is preliminary data.</text>
</comment>
<keyword evidence="1" id="KW-0808">Transferase</keyword>
<dbReference type="GO" id="GO:0016301">
    <property type="term" value="F:kinase activity"/>
    <property type="evidence" value="ECO:0007669"/>
    <property type="project" value="UniProtKB-KW"/>
</dbReference>
<proteinExistence type="predicted"/>
<evidence type="ECO:0000313" key="1">
    <source>
        <dbReference type="EMBL" id="MBB4690902.1"/>
    </source>
</evidence>
<dbReference type="Proteomes" id="UP000542742">
    <property type="component" value="Unassembled WGS sequence"/>
</dbReference>
<evidence type="ECO:0000313" key="2">
    <source>
        <dbReference type="Proteomes" id="UP000542742"/>
    </source>
</evidence>
<protein>
    <submittedName>
        <fullName evidence="1">Putative kinase</fullName>
    </submittedName>
</protein>